<accession>A0ABW2RHR2</accession>
<evidence type="ECO:0000313" key="4">
    <source>
        <dbReference type="Proteomes" id="UP001596500"/>
    </source>
</evidence>
<dbReference type="Pfam" id="PF14219">
    <property type="entry name" value="DUF4328"/>
    <property type="match status" value="1"/>
</dbReference>
<sequence>MQEQQTNPLSYRSPSGLGTATVILLSIYLAFSILLLIGDVIKWGEHIGMTGLTLTDSEWLRAQSFTKIANLMGGVTLLPTSIVFLMWVYRIHKNLPALGVGHARMSPGWAVGWFFVPFAKLVMPYLGMKDAWYASSQRISKLGGVLLKNWWAFWLLFQFDSRKIRQILHASEHLG</sequence>
<proteinExistence type="predicted"/>
<keyword evidence="1" id="KW-0472">Membrane</keyword>
<reference evidence="4" key="1">
    <citation type="journal article" date="2019" name="Int. J. Syst. Evol. Microbiol.">
        <title>The Global Catalogue of Microorganisms (GCM) 10K type strain sequencing project: providing services to taxonomists for standard genome sequencing and annotation.</title>
        <authorList>
            <consortium name="The Broad Institute Genomics Platform"/>
            <consortium name="The Broad Institute Genome Sequencing Center for Infectious Disease"/>
            <person name="Wu L."/>
            <person name="Ma J."/>
        </authorList>
    </citation>
    <scope>NUCLEOTIDE SEQUENCE [LARGE SCALE GENOMIC DNA]</scope>
    <source>
        <strain evidence="4">CGMCC 1.12942</strain>
    </source>
</reference>
<dbReference type="EMBL" id="JBHTBW010000011">
    <property type="protein sequence ID" value="MFC7440432.1"/>
    <property type="molecule type" value="Genomic_DNA"/>
</dbReference>
<protein>
    <submittedName>
        <fullName evidence="3">DUF4328 domain-containing protein</fullName>
    </submittedName>
</protein>
<dbReference type="RefSeq" id="WP_379863690.1">
    <property type="nucleotide sequence ID" value="NZ_JBHTBW010000011.1"/>
</dbReference>
<feature type="transmembrane region" description="Helical" evidence="1">
    <location>
        <begin position="109"/>
        <end position="127"/>
    </location>
</feature>
<comment type="caution">
    <text evidence="3">The sequence shown here is derived from an EMBL/GenBank/DDBJ whole genome shotgun (WGS) entry which is preliminary data.</text>
</comment>
<organism evidence="3 4">
    <name type="scientific">Laceyella putida</name>
    <dbReference type="NCBI Taxonomy" id="110101"/>
    <lineage>
        <taxon>Bacteria</taxon>
        <taxon>Bacillati</taxon>
        <taxon>Bacillota</taxon>
        <taxon>Bacilli</taxon>
        <taxon>Bacillales</taxon>
        <taxon>Thermoactinomycetaceae</taxon>
        <taxon>Laceyella</taxon>
    </lineage>
</organism>
<evidence type="ECO:0000259" key="2">
    <source>
        <dbReference type="Pfam" id="PF14219"/>
    </source>
</evidence>
<keyword evidence="1" id="KW-1133">Transmembrane helix</keyword>
<name>A0ABW2RHR2_9BACL</name>
<gene>
    <name evidence="3" type="ORF">ACFQNG_04600</name>
</gene>
<feature type="transmembrane region" description="Helical" evidence="1">
    <location>
        <begin position="20"/>
        <end position="41"/>
    </location>
</feature>
<dbReference type="Proteomes" id="UP001596500">
    <property type="component" value="Unassembled WGS sequence"/>
</dbReference>
<evidence type="ECO:0000313" key="3">
    <source>
        <dbReference type="EMBL" id="MFC7440432.1"/>
    </source>
</evidence>
<feature type="domain" description="DUF4328" evidence="2">
    <location>
        <begin position="54"/>
        <end position="156"/>
    </location>
</feature>
<feature type="transmembrane region" description="Helical" evidence="1">
    <location>
        <begin position="68"/>
        <end position="89"/>
    </location>
</feature>
<keyword evidence="1" id="KW-0812">Transmembrane</keyword>
<evidence type="ECO:0000256" key="1">
    <source>
        <dbReference type="SAM" id="Phobius"/>
    </source>
</evidence>
<dbReference type="InterPro" id="IPR025565">
    <property type="entry name" value="DUF4328"/>
</dbReference>
<keyword evidence="4" id="KW-1185">Reference proteome</keyword>